<reference evidence="3" key="1">
    <citation type="submission" date="2018-05" db="EMBL/GenBank/DDBJ databases">
        <authorList>
            <person name="Lanie J.A."/>
            <person name="Ng W.-L."/>
            <person name="Kazmierczak K.M."/>
            <person name="Andrzejewski T.M."/>
            <person name="Davidsen T.M."/>
            <person name="Wayne K.J."/>
            <person name="Tettelin H."/>
            <person name="Glass J.I."/>
            <person name="Rusch D."/>
            <person name="Podicherti R."/>
            <person name="Tsui H.-C.T."/>
            <person name="Winkler M.E."/>
        </authorList>
    </citation>
    <scope>NUCLEOTIDE SEQUENCE</scope>
</reference>
<proteinExistence type="inferred from homology"/>
<dbReference type="SUPFAM" id="SSF52972">
    <property type="entry name" value="ITPase-like"/>
    <property type="match status" value="1"/>
</dbReference>
<dbReference type="PANTHER" id="PTHR43213">
    <property type="entry name" value="BIFUNCTIONAL DTTP/UTP PYROPHOSPHATASE/METHYLTRANSFERASE PROTEIN-RELATED"/>
    <property type="match status" value="1"/>
</dbReference>
<organism evidence="3">
    <name type="scientific">marine metagenome</name>
    <dbReference type="NCBI Taxonomy" id="408172"/>
    <lineage>
        <taxon>unclassified sequences</taxon>
        <taxon>metagenomes</taxon>
        <taxon>ecological metagenomes</taxon>
    </lineage>
</organism>
<evidence type="ECO:0000256" key="1">
    <source>
        <dbReference type="ARBA" id="ARBA00001968"/>
    </source>
</evidence>
<accession>A0A382N9F6</accession>
<feature type="non-terminal residue" evidence="3">
    <location>
        <position position="1"/>
    </location>
</feature>
<evidence type="ECO:0008006" key="4">
    <source>
        <dbReference type="Google" id="ProtNLM"/>
    </source>
</evidence>
<dbReference type="InterPro" id="IPR029001">
    <property type="entry name" value="ITPase-like_fam"/>
</dbReference>
<keyword evidence="2" id="KW-0378">Hydrolase</keyword>
<dbReference type="Gene3D" id="3.90.950.10">
    <property type="match status" value="1"/>
</dbReference>
<dbReference type="PANTHER" id="PTHR43213:SF5">
    <property type="entry name" value="BIFUNCTIONAL DTTP_UTP PYROPHOSPHATASE_METHYLTRANSFERASE PROTEIN-RELATED"/>
    <property type="match status" value="1"/>
</dbReference>
<name>A0A382N9F6_9ZZZZ</name>
<comment type="cofactor">
    <cofactor evidence="1">
        <name>a divalent metal cation</name>
        <dbReference type="ChEBI" id="CHEBI:60240"/>
    </cofactor>
</comment>
<dbReference type="EMBL" id="UINC01098869">
    <property type="protein sequence ID" value="SVC57716.1"/>
    <property type="molecule type" value="Genomic_DNA"/>
</dbReference>
<dbReference type="GO" id="GO:0047429">
    <property type="term" value="F:nucleoside triphosphate diphosphatase activity"/>
    <property type="evidence" value="ECO:0007669"/>
    <property type="project" value="InterPro"/>
</dbReference>
<gene>
    <name evidence="3" type="ORF">METZ01_LOCUS310570</name>
</gene>
<protein>
    <recommendedName>
        <fullName evidence="4">Maf-like protein</fullName>
    </recommendedName>
</protein>
<dbReference type="HAMAP" id="MF_00528">
    <property type="entry name" value="Maf"/>
    <property type="match status" value="1"/>
</dbReference>
<evidence type="ECO:0000256" key="2">
    <source>
        <dbReference type="ARBA" id="ARBA00022801"/>
    </source>
</evidence>
<evidence type="ECO:0000313" key="3">
    <source>
        <dbReference type="EMBL" id="SVC57716.1"/>
    </source>
</evidence>
<sequence length="175" mass="19449">VDFLVRPPDVDEAVIKNKAGNVSSKKLARILAETKARQVSSNFTDALVIGADQVLECQGVLFDKPAGKKAAREHLMKLRGKTHHLTCSVCVAQRGEIIWCQTDRADMTMLNFSNDFVEYYLEKAGDNIQASVGAYQLEDIGIQLFESIKGDYFTILGLPLLPLLDFLRTKNGVFK</sequence>
<dbReference type="AlphaFoldDB" id="A0A382N9F6"/>
<dbReference type="Pfam" id="PF02545">
    <property type="entry name" value="Maf"/>
    <property type="match status" value="1"/>
</dbReference>
<dbReference type="PIRSF" id="PIRSF006305">
    <property type="entry name" value="Maf"/>
    <property type="match status" value="1"/>
</dbReference>
<dbReference type="InterPro" id="IPR003697">
    <property type="entry name" value="Maf-like"/>
</dbReference>